<accession>A0A7X1F8N1</accession>
<dbReference type="Proteomes" id="UP000520156">
    <property type="component" value="Unassembled WGS sequence"/>
</dbReference>
<feature type="binding site" evidence="2">
    <location>
        <position position="348"/>
    </location>
    <ligand>
        <name>L-tryptophan</name>
        <dbReference type="ChEBI" id="CHEBI:57912"/>
    </ligand>
</feature>
<evidence type="ECO:0000313" key="3">
    <source>
        <dbReference type="EMBL" id="MBC2652391.1"/>
    </source>
</evidence>
<feature type="binding site" evidence="2">
    <location>
        <begin position="16"/>
        <end position="19"/>
    </location>
    <ligand>
        <name>FAD</name>
        <dbReference type="ChEBI" id="CHEBI:57692"/>
    </ligand>
</feature>
<dbReference type="EMBL" id="JACLAU010000019">
    <property type="protein sequence ID" value="MBC2652391.1"/>
    <property type="molecule type" value="Genomic_DNA"/>
</dbReference>
<dbReference type="InterPro" id="IPR006905">
    <property type="entry name" value="Flavin_halogenase"/>
</dbReference>
<dbReference type="AlphaFoldDB" id="A0A7X1F8N1"/>
<protein>
    <submittedName>
        <fullName evidence="3">Tryptophan 7-halogenase</fullName>
    </submittedName>
</protein>
<dbReference type="PANTHER" id="PTHR43747:SF4">
    <property type="entry name" value="FLAVIN-DEPENDENT TRYPTOPHAN HALOGENASE"/>
    <property type="match status" value="1"/>
</dbReference>
<comment type="caution">
    <text evidence="3">The sequence shown here is derived from an EMBL/GenBank/DDBJ whole genome shotgun (WGS) entry which is preliminary data.</text>
</comment>
<proteinExistence type="predicted"/>
<organism evidence="3 4">
    <name type="scientific">Novosphingobium aerophilum</name>
    <dbReference type="NCBI Taxonomy" id="2839843"/>
    <lineage>
        <taxon>Bacteria</taxon>
        <taxon>Pseudomonadati</taxon>
        <taxon>Pseudomonadota</taxon>
        <taxon>Alphaproteobacteria</taxon>
        <taxon>Sphingomonadales</taxon>
        <taxon>Sphingomonadaceae</taxon>
        <taxon>Novosphingobium</taxon>
    </lineage>
</organism>
<feature type="binding site" evidence="2">
    <location>
        <position position="339"/>
    </location>
    <ligand>
        <name>FAD</name>
        <dbReference type="ChEBI" id="CHEBI:57692"/>
    </ligand>
</feature>
<dbReference type="InterPro" id="IPR050816">
    <property type="entry name" value="Flavin-dep_Halogenase_NPB"/>
</dbReference>
<dbReference type="PANTHER" id="PTHR43747">
    <property type="entry name" value="FAD-BINDING PROTEIN"/>
    <property type="match status" value="1"/>
</dbReference>
<feature type="binding site" evidence="2">
    <location>
        <position position="352"/>
    </location>
    <ligand>
        <name>FAD</name>
        <dbReference type="ChEBI" id="CHEBI:57692"/>
    </ligand>
</feature>
<gene>
    <name evidence="3" type="ORF">H7F49_11820</name>
</gene>
<sequence>MNMTDRRIREVLIVGGGSAGWMTAAMLAHALKQDCRITLVESEEIGTVGVGEATIPPIRLFNQTLGIDEREFMARTKGSFKLGIEFVGWGREDSRYFHPFGPFGKDFDLVPLHQYWLKARADGETAPLDDHSMAWHMAKAGKFAHPAGDPRSVMSTFDYAYHFDAGLYARFLRDYAEARGVTRIEGKIADVALNGETGFVEGVTLEDGRVLGGELFIDCSGFRGLLIEQALQTGYDDWSHWLPCDRAVAMPCDHPEGDRNPTPYTRSTAREAGWQWRIPLQHRVGNGYVFCSSFLEETRAGELLASRLDGKALADPRALRFTAGRRKLHWNRNVIAVGLASGFLEPLESTSIHLIQANISKILALFPDKDFDPATRDEFNRVAHGEMERIRDFIVLHYKLTQRQDSELWRYVSAMAIPDTLQLKIDHFRRYGRLTARELDLFAPPSWLAVHVGQNNLPVSHDPLLDYRGIDARDWLARLRGTMASEAARLPRHADVLARHCAAAA</sequence>
<dbReference type="RefSeq" id="WP_185683810.1">
    <property type="nucleotide sequence ID" value="NZ_JACLAU010000019.1"/>
</dbReference>
<feature type="binding site" evidence="2">
    <location>
        <position position="81"/>
    </location>
    <ligand>
        <name>7-chloro-L-tryptophan</name>
        <dbReference type="ChEBI" id="CHEBI:58713"/>
    </ligand>
</feature>
<feature type="active site" evidence="1">
    <location>
        <position position="81"/>
    </location>
</feature>
<keyword evidence="2" id="KW-0285">Flavoprotein</keyword>
<evidence type="ECO:0000256" key="2">
    <source>
        <dbReference type="PIRSR" id="PIRSR011396-2"/>
    </source>
</evidence>
<dbReference type="InterPro" id="IPR036188">
    <property type="entry name" value="FAD/NAD-bd_sf"/>
</dbReference>
<dbReference type="SUPFAM" id="SSF51905">
    <property type="entry name" value="FAD/NAD(P)-binding domain"/>
    <property type="match status" value="1"/>
</dbReference>
<dbReference type="InterPro" id="IPR033856">
    <property type="entry name" value="Trp_halogen"/>
</dbReference>
<keyword evidence="2" id="KW-0547">Nucleotide-binding</keyword>
<dbReference type="PIRSF" id="PIRSF011396">
    <property type="entry name" value="Trp_halogenase"/>
    <property type="match status" value="1"/>
</dbReference>
<dbReference type="Pfam" id="PF04820">
    <property type="entry name" value="Trp_halogenase"/>
    <property type="match status" value="1"/>
</dbReference>
<evidence type="ECO:0000313" key="4">
    <source>
        <dbReference type="Proteomes" id="UP000520156"/>
    </source>
</evidence>
<name>A0A7X1F8N1_9SPHN</name>
<evidence type="ECO:0000256" key="1">
    <source>
        <dbReference type="PIRSR" id="PIRSR011396-1"/>
    </source>
</evidence>
<dbReference type="Gene3D" id="3.50.50.60">
    <property type="entry name" value="FAD/NAD(P)-binding domain"/>
    <property type="match status" value="1"/>
</dbReference>
<keyword evidence="2" id="KW-0274">FAD</keyword>
<dbReference type="GO" id="GO:0000166">
    <property type="term" value="F:nucleotide binding"/>
    <property type="evidence" value="ECO:0007669"/>
    <property type="project" value="UniProtKB-KW"/>
</dbReference>
<keyword evidence="4" id="KW-1185">Reference proteome</keyword>
<dbReference type="GO" id="GO:0004497">
    <property type="term" value="F:monooxygenase activity"/>
    <property type="evidence" value="ECO:0007669"/>
    <property type="project" value="InterPro"/>
</dbReference>
<reference evidence="3 4" key="1">
    <citation type="submission" date="2020-08" db="EMBL/GenBank/DDBJ databases">
        <title>The genome sequence of Novosphingobium flavum 4Y4.</title>
        <authorList>
            <person name="Liu Y."/>
        </authorList>
    </citation>
    <scope>NUCLEOTIDE SEQUENCE [LARGE SCALE GENOMIC DNA]</scope>
    <source>
        <strain evidence="3 4">4Y4</strain>
    </source>
</reference>